<dbReference type="InterPro" id="IPR036097">
    <property type="entry name" value="HisK_dim/P_sf"/>
</dbReference>
<evidence type="ECO:0000256" key="14">
    <source>
        <dbReference type="SAM" id="Phobius"/>
    </source>
</evidence>
<keyword evidence="6" id="KW-0808">Transferase</keyword>
<evidence type="ECO:0000256" key="2">
    <source>
        <dbReference type="ARBA" id="ARBA00004651"/>
    </source>
</evidence>
<evidence type="ECO:0000259" key="15">
    <source>
        <dbReference type="PROSITE" id="PS50109"/>
    </source>
</evidence>
<dbReference type="GO" id="GO:0005886">
    <property type="term" value="C:plasma membrane"/>
    <property type="evidence" value="ECO:0007669"/>
    <property type="project" value="UniProtKB-SubCell"/>
</dbReference>
<comment type="catalytic activity">
    <reaction evidence="1">
        <text>ATP + protein L-histidine = ADP + protein N-phospho-L-histidine.</text>
        <dbReference type="EC" id="2.7.13.3"/>
    </reaction>
</comment>
<dbReference type="Gene3D" id="3.30.565.10">
    <property type="entry name" value="Histidine kinase-like ATPase, C-terminal domain"/>
    <property type="match status" value="1"/>
</dbReference>
<dbReference type="CDD" id="cd06225">
    <property type="entry name" value="HAMP"/>
    <property type="match status" value="1"/>
</dbReference>
<keyword evidence="11 14" id="KW-1133">Transmembrane helix</keyword>
<dbReference type="PANTHER" id="PTHR45528">
    <property type="entry name" value="SENSOR HISTIDINE KINASE CPXA"/>
    <property type="match status" value="1"/>
</dbReference>
<dbReference type="PRINTS" id="PR00344">
    <property type="entry name" value="BCTRLSENSOR"/>
</dbReference>
<evidence type="ECO:0000256" key="6">
    <source>
        <dbReference type="ARBA" id="ARBA00022679"/>
    </source>
</evidence>
<evidence type="ECO:0000256" key="5">
    <source>
        <dbReference type="ARBA" id="ARBA00022553"/>
    </source>
</evidence>
<dbReference type="CDD" id="cd00082">
    <property type="entry name" value="HisKA"/>
    <property type="match status" value="1"/>
</dbReference>
<dbReference type="InterPro" id="IPR005467">
    <property type="entry name" value="His_kinase_dom"/>
</dbReference>
<dbReference type="PANTHER" id="PTHR45528:SF1">
    <property type="entry name" value="SENSOR HISTIDINE KINASE CPXA"/>
    <property type="match status" value="1"/>
</dbReference>
<dbReference type="Gene3D" id="1.10.287.130">
    <property type="match status" value="1"/>
</dbReference>
<evidence type="ECO:0000259" key="16">
    <source>
        <dbReference type="PROSITE" id="PS50885"/>
    </source>
</evidence>
<keyword evidence="4" id="KW-1003">Cell membrane</keyword>
<comment type="caution">
    <text evidence="17">The sequence shown here is derived from an EMBL/GenBank/DDBJ whole genome shotgun (WGS) entry which is preliminary data.</text>
</comment>
<dbReference type="Pfam" id="PF02518">
    <property type="entry name" value="HATPase_c"/>
    <property type="match status" value="1"/>
</dbReference>
<dbReference type="SUPFAM" id="SSF55874">
    <property type="entry name" value="ATPase domain of HSP90 chaperone/DNA topoisomerase II/histidine kinase"/>
    <property type="match status" value="1"/>
</dbReference>
<sequence length="486" mass="56018">MRKLGEKLSIRKQMIVIFASLILFLLLLFIVVNGMFAEEYYVANKRSDLVSVYKEMDSVLEDDLFQSNTELLKLNRMLEKNNVSVLLEDGSGTILYANVYNVEPLHKRLEQYLFHANSMAKKYQINRTREIISGAEYLELWAPLGNSNYLMMRSPLDSIRSNVTISNQFIFYIGIVILGIGVILVWFFSRQISEPILELAELSKKMAKLDFDAKYTRGGVDEIGILGKSFNTMSDELKEKISELKTANYELQKDIKKKEQIETMRTEFIGNVSHELKTPIALIQGYAEGLKDGITDDPESMEFYCDVIIDEAGKMNRMVKNLLTLNQLELGRDDTQFERIDITSLIQGVVQSLDIVARQKEVDVRMNVSGPVYVWADEFKVEQVVRNYVNNALNHVDGQRIIDIRIEEREGKIRVNVFNTGKPIPEEDIAHIWEKFYKVDKARTREYGGNGIGLSIVKAIMESFHQNYGVRNYENGVQFWFELDKK</sequence>
<dbReference type="EC" id="2.7.13.3" evidence="3"/>
<evidence type="ECO:0000256" key="10">
    <source>
        <dbReference type="ARBA" id="ARBA00022840"/>
    </source>
</evidence>
<evidence type="ECO:0000256" key="4">
    <source>
        <dbReference type="ARBA" id="ARBA00022475"/>
    </source>
</evidence>
<dbReference type="FunFam" id="1.10.287.130:FF:000001">
    <property type="entry name" value="Two-component sensor histidine kinase"/>
    <property type="match status" value="1"/>
</dbReference>
<dbReference type="InterPro" id="IPR003660">
    <property type="entry name" value="HAMP_dom"/>
</dbReference>
<dbReference type="PROSITE" id="PS50885">
    <property type="entry name" value="HAMP"/>
    <property type="match status" value="1"/>
</dbReference>
<dbReference type="SUPFAM" id="SSF47384">
    <property type="entry name" value="Homodimeric domain of signal transducing histidine kinase"/>
    <property type="match status" value="1"/>
</dbReference>
<keyword evidence="18" id="KW-1185">Reference proteome</keyword>
<keyword evidence="5" id="KW-0597">Phosphoprotein</keyword>
<dbReference type="AlphaFoldDB" id="A0A3E3JYP6"/>
<name>A0A3E3JYP6_9FIRM</name>
<dbReference type="Pfam" id="PF00512">
    <property type="entry name" value="HisKA"/>
    <property type="match status" value="1"/>
</dbReference>
<dbReference type="PROSITE" id="PS50109">
    <property type="entry name" value="HIS_KIN"/>
    <property type="match status" value="1"/>
</dbReference>
<evidence type="ECO:0000313" key="17">
    <source>
        <dbReference type="EMBL" id="RGE84851.1"/>
    </source>
</evidence>
<reference evidence="17 18" key="1">
    <citation type="submission" date="2018-08" db="EMBL/GenBank/DDBJ databases">
        <title>A genome reference for cultivated species of the human gut microbiota.</title>
        <authorList>
            <person name="Zou Y."/>
            <person name="Xue W."/>
            <person name="Luo G."/>
        </authorList>
    </citation>
    <scope>NUCLEOTIDE SEQUENCE [LARGE SCALE GENOMIC DNA]</scope>
    <source>
        <strain evidence="17 18">AF37-2AT</strain>
    </source>
</reference>
<dbReference type="Pfam" id="PF00672">
    <property type="entry name" value="HAMP"/>
    <property type="match status" value="1"/>
</dbReference>
<feature type="domain" description="Histidine kinase" evidence="15">
    <location>
        <begin position="271"/>
        <end position="486"/>
    </location>
</feature>
<dbReference type="InterPro" id="IPR036890">
    <property type="entry name" value="HATPase_C_sf"/>
</dbReference>
<dbReference type="InterPro" id="IPR050398">
    <property type="entry name" value="HssS/ArlS-like"/>
</dbReference>
<dbReference type="EMBL" id="QVLX01000011">
    <property type="protein sequence ID" value="RGE84851.1"/>
    <property type="molecule type" value="Genomic_DNA"/>
</dbReference>
<comment type="subcellular location">
    <subcellularLocation>
        <location evidence="2">Cell membrane</location>
        <topology evidence="2">Multi-pass membrane protein</topology>
    </subcellularLocation>
</comment>
<keyword evidence="12" id="KW-0902">Two-component regulatory system</keyword>
<accession>A0A3E3JYP6</accession>
<dbReference type="GO" id="GO:0005524">
    <property type="term" value="F:ATP binding"/>
    <property type="evidence" value="ECO:0007669"/>
    <property type="project" value="UniProtKB-KW"/>
</dbReference>
<dbReference type="InterPro" id="IPR003661">
    <property type="entry name" value="HisK_dim/P_dom"/>
</dbReference>
<dbReference type="SMART" id="SM00387">
    <property type="entry name" value="HATPase_c"/>
    <property type="match status" value="1"/>
</dbReference>
<keyword evidence="10" id="KW-0067">ATP-binding</keyword>
<evidence type="ECO:0000256" key="8">
    <source>
        <dbReference type="ARBA" id="ARBA00022741"/>
    </source>
</evidence>
<feature type="transmembrane region" description="Helical" evidence="14">
    <location>
        <begin position="169"/>
        <end position="188"/>
    </location>
</feature>
<evidence type="ECO:0000256" key="12">
    <source>
        <dbReference type="ARBA" id="ARBA00023012"/>
    </source>
</evidence>
<protein>
    <recommendedName>
        <fullName evidence="3">histidine kinase</fullName>
        <ecNumber evidence="3">2.7.13.3</ecNumber>
    </recommendedName>
</protein>
<dbReference type="Gene3D" id="6.10.340.10">
    <property type="match status" value="1"/>
</dbReference>
<evidence type="ECO:0000256" key="3">
    <source>
        <dbReference type="ARBA" id="ARBA00012438"/>
    </source>
</evidence>
<keyword evidence="7 14" id="KW-0812">Transmembrane</keyword>
<dbReference type="InterPro" id="IPR003594">
    <property type="entry name" value="HATPase_dom"/>
</dbReference>
<dbReference type="GeneID" id="97193529"/>
<evidence type="ECO:0000256" key="11">
    <source>
        <dbReference type="ARBA" id="ARBA00022989"/>
    </source>
</evidence>
<dbReference type="OrthoDB" id="9762826at2"/>
<dbReference type="SMART" id="SM00304">
    <property type="entry name" value="HAMP"/>
    <property type="match status" value="1"/>
</dbReference>
<dbReference type="Proteomes" id="UP000261080">
    <property type="component" value="Unassembled WGS sequence"/>
</dbReference>
<feature type="domain" description="HAMP" evidence="16">
    <location>
        <begin position="190"/>
        <end position="242"/>
    </location>
</feature>
<keyword evidence="9" id="KW-0418">Kinase</keyword>
<keyword evidence="8" id="KW-0547">Nucleotide-binding</keyword>
<dbReference type="SMART" id="SM00388">
    <property type="entry name" value="HisKA"/>
    <property type="match status" value="1"/>
</dbReference>
<evidence type="ECO:0000256" key="9">
    <source>
        <dbReference type="ARBA" id="ARBA00022777"/>
    </source>
</evidence>
<evidence type="ECO:0000256" key="13">
    <source>
        <dbReference type="ARBA" id="ARBA00023136"/>
    </source>
</evidence>
<dbReference type="RefSeq" id="WP_024733323.1">
    <property type="nucleotide sequence ID" value="NZ_BAABYU010000001.1"/>
</dbReference>
<keyword evidence="13 14" id="KW-0472">Membrane</keyword>
<gene>
    <name evidence="17" type="ORF">DW016_14320</name>
</gene>
<evidence type="ECO:0000313" key="18">
    <source>
        <dbReference type="Proteomes" id="UP000261080"/>
    </source>
</evidence>
<organism evidence="17 18">
    <name type="scientific">Sellimonas intestinalis</name>
    <dbReference type="NCBI Taxonomy" id="1653434"/>
    <lineage>
        <taxon>Bacteria</taxon>
        <taxon>Bacillati</taxon>
        <taxon>Bacillota</taxon>
        <taxon>Clostridia</taxon>
        <taxon>Lachnospirales</taxon>
        <taxon>Lachnospiraceae</taxon>
        <taxon>Sellimonas</taxon>
    </lineage>
</organism>
<proteinExistence type="predicted"/>
<dbReference type="SUPFAM" id="SSF158472">
    <property type="entry name" value="HAMP domain-like"/>
    <property type="match status" value="1"/>
</dbReference>
<dbReference type="InterPro" id="IPR004358">
    <property type="entry name" value="Sig_transdc_His_kin-like_C"/>
</dbReference>
<evidence type="ECO:0000256" key="7">
    <source>
        <dbReference type="ARBA" id="ARBA00022692"/>
    </source>
</evidence>
<dbReference type="GO" id="GO:0000155">
    <property type="term" value="F:phosphorelay sensor kinase activity"/>
    <property type="evidence" value="ECO:0007669"/>
    <property type="project" value="InterPro"/>
</dbReference>
<evidence type="ECO:0000256" key="1">
    <source>
        <dbReference type="ARBA" id="ARBA00000085"/>
    </source>
</evidence>